<gene>
    <name evidence="1" type="ORF">TRM7557_01646</name>
</gene>
<dbReference type="AlphaFoldDB" id="A0A0P1GV05"/>
<organism evidence="1 2">
    <name type="scientific">Tritonibacter multivorans</name>
    <dbReference type="NCBI Taxonomy" id="928856"/>
    <lineage>
        <taxon>Bacteria</taxon>
        <taxon>Pseudomonadati</taxon>
        <taxon>Pseudomonadota</taxon>
        <taxon>Alphaproteobacteria</taxon>
        <taxon>Rhodobacterales</taxon>
        <taxon>Paracoccaceae</taxon>
        <taxon>Tritonibacter</taxon>
    </lineage>
</organism>
<dbReference type="STRING" id="928856.SAMN04488049_1072"/>
<accession>A0A0P1GV05</accession>
<dbReference type="InterPro" id="IPR046574">
    <property type="entry name" value="DUF6634"/>
</dbReference>
<evidence type="ECO:0000313" key="1">
    <source>
        <dbReference type="EMBL" id="CUH77916.1"/>
    </source>
</evidence>
<keyword evidence="2" id="KW-1185">Reference proteome</keyword>
<dbReference type="EMBL" id="CYSD01000021">
    <property type="protein sequence ID" value="CUH77916.1"/>
    <property type="molecule type" value="Genomic_DNA"/>
</dbReference>
<reference evidence="1 2" key="1">
    <citation type="submission" date="2015-09" db="EMBL/GenBank/DDBJ databases">
        <authorList>
            <consortium name="Swine Surveillance"/>
        </authorList>
    </citation>
    <scope>NUCLEOTIDE SEQUENCE [LARGE SCALE GENOMIC DNA]</scope>
    <source>
        <strain evidence="1 2">CECT 7557</strain>
    </source>
</reference>
<dbReference type="Pfam" id="PF20339">
    <property type="entry name" value="DUF6634"/>
    <property type="match status" value="1"/>
</dbReference>
<protein>
    <submittedName>
        <fullName evidence="1">Uncharacterized protein</fullName>
    </submittedName>
</protein>
<sequence length="264" mass="29461">MGCACLPAVHLMSDEFHGYEKSIFWLLERENFYCHSQPHECAQISKMRIFQSFLFAKLPVCTFCRVTIRAASERAFIVSIQCGSELCMPGRKAATGQDMFKNTDQSHTADFIDRCILAFQAALDGPDPADKENEAPLLCDYVAVITGRKLSLQGFALDHPRLGTGPLQTSLLIHVSNDQKWARTLSRWYRPDARLALDPSVQNMDWDGSNFFESTGLCGVCVPMSVARQVLNQRPAEILSLALAIGDAQAAKELKKIEGQWPIF</sequence>
<name>A0A0P1GV05_9RHOB</name>
<dbReference type="Proteomes" id="UP000052022">
    <property type="component" value="Unassembled WGS sequence"/>
</dbReference>
<proteinExistence type="predicted"/>
<evidence type="ECO:0000313" key="2">
    <source>
        <dbReference type="Proteomes" id="UP000052022"/>
    </source>
</evidence>